<comment type="caution">
    <text evidence="2">The sequence shown here is derived from an EMBL/GenBank/DDBJ whole genome shotgun (WGS) entry which is preliminary data.</text>
</comment>
<dbReference type="GO" id="GO:0005634">
    <property type="term" value="C:nucleus"/>
    <property type="evidence" value="ECO:0007669"/>
    <property type="project" value="TreeGrafter"/>
</dbReference>
<dbReference type="Gene3D" id="3.80.10.10">
    <property type="entry name" value="Ribonuclease Inhibitor"/>
    <property type="match status" value="1"/>
</dbReference>
<reference evidence="2 3" key="1">
    <citation type="submission" date="2022-05" db="EMBL/GenBank/DDBJ databases">
        <authorList>
            <consortium name="Genoscope - CEA"/>
            <person name="William W."/>
        </authorList>
    </citation>
    <scope>NUCLEOTIDE SEQUENCE [LARGE SCALE GENOMIC DNA]</scope>
</reference>
<dbReference type="GO" id="GO:0048471">
    <property type="term" value="C:perinuclear region of cytoplasm"/>
    <property type="evidence" value="ECO:0007669"/>
    <property type="project" value="TreeGrafter"/>
</dbReference>
<dbReference type="PANTHER" id="PTHR24113">
    <property type="entry name" value="RAN GTPASE-ACTIVATING PROTEIN 1"/>
    <property type="match status" value="1"/>
</dbReference>
<dbReference type="SMART" id="SM00368">
    <property type="entry name" value="LRR_RI"/>
    <property type="match status" value="6"/>
</dbReference>
<protein>
    <recommendedName>
        <fullName evidence="1">TRADD-like N-terminal domain-containing protein</fullName>
    </recommendedName>
</protein>
<accession>A0AAU9X6H4</accession>
<evidence type="ECO:0000259" key="1">
    <source>
        <dbReference type="Pfam" id="PF20694"/>
    </source>
</evidence>
<dbReference type="InterPro" id="IPR032675">
    <property type="entry name" value="LRR_dom_sf"/>
</dbReference>
<dbReference type="PANTHER" id="PTHR24113:SF15">
    <property type="entry name" value="NACHT DOMAIN-CONTAINING PROTEIN"/>
    <property type="match status" value="1"/>
</dbReference>
<organism evidence="2 3">
    <name type="scientific">Pocillopora meandrina</name>
    <dbReference type="NCBI Taxonomy" id="46732"/>
    <lineage>
        <taxon>Eukaryota</taxon>
        <taxon>Metazoa</taxon>
        <taxon>Cnidaria</taxon>
        <taxon>Anthozoa</taxon>
        <taxon>Hexacorallia</taxon>
        <taxon>Scleractinia</taxon>
        <taxon>Astrocoeniina</taxon>
        <taxon>Pocilloporidae</taxon>
        <taxon>Pocillopora</taxon>
    </lineage>
</organism>
<dbReference type="AlphaFoldDB" id="A0AAU9X6H4"/>
<dbReference type="InterPro" id="IPR001611">
    <property type="entry name" value="Leu-rich_rpt"/>
</dbReference>
<dbReference type="GO" id="GO:0006913">
    <property type="term" value="P:nucleocytoplasmic transport"/>
    <property type="evidence" value="ECO:0007669"/>
    <property type="project" value="TreeGrafter"/>
</dbReference>
<evidence type="ECO:0000313" key="2">
    <source>
        <dbReference type="EMBL" id="CAH3137965.1"/>
    </source>
</evidence>
<evidence type="ECO:0000313" key="3">
    <source>
        <dbReference type="Proteomes" id="UP001159428"/>
    </source>
</evidence>
<proteinExistence type="predicted"/>
<dbReference type="EMBL" id="CALNXJ010000031">
    <property type="protein sequence ID" value="CAH3137965.1"/>
    <property type="molecule type" value="Genomic_DNA"/>
</dbReference>
<keyword evidence="3" id="KW-1185">Reference proteome</keyword>
<dbReference type="Proteomes" id="UP001159428">
    <property type="component" value="Unassembled WGS sequence"/>
</dbReference>
<gene>
    <name evidence="2" type="ORF">PMEA_00017949</name>
</gene>
<dbReference type="SUPFAM" id="SSF52047">
    <property type="entry name" value="RNI-like"/>
    <property type="match status" value="1"/>
</dbReference>
<dbReference type="InterPro" id="IPR049341">
    <property type="entry name" value="TRADD-like_N"/>
</dbReference>
<name>A0AAU9X6H4_9CNID</name>
<dbReference type="InterPro" id="IPR027038">
    <property type="entry name" value="RanGap"/>
</dbReference>
<dbReference type="GO" id="GO:0031267">
    <property type="term" value="F:small GTPase binding"/>
    <property type="evidence" value="ECO:0007669"/>
    <property type="project" value="TreeGrafter"/>
</dbReference>
<feature type="domain" description="TRADD-like N-terminal" evidence="1">
    <location>
        <begin position="95"/>
        <end position="141"/>
    </location>
</feature>
<dbReference type="Pfam" id="PF20694">
    <property type="entry name" value="TRADD-like_N"/>
    <property type="match status" value="1"/>
</dbReference>
<sequence length="780" mass="88068">MKINVDVDDLKLEEQNMQTGMLTTESFRCREVQQPRASATTAASGSVSYQQTEDLRALKAKTFLSIIKDSFYNTNPQSIEECIQFMEYAKGMKYIITDVNEGSLVITVKCESLMILEELWTDYSSGHLGEVVQNCFVTEKILKELNLAELRLKTTMDVEEYNACKMFFEKGALRGASSSEFHSISSTIERPKRLAELNKWKQKTKIVETEKLKGENKIKRRIKLLRKVAVNSNNNLLFDKALKNYLNAHEKIKFVSPSGHVISSISSLKYLSPACNLQNICANHYSNTASVIEWFKAIKNKNKKHSFIYFDIEELYPSISQDLLNRVLDFASAYDVTNDEETSCNTCKTVDPYAQTATLLFRDGIGIFNHRRTISHNASSKKSSSFYAQCTGKLTSSSTLIRPLALKTHTTSSSLPPTFSTIEVEVDELLKKFQKRRMEASKNAMYPTIRSGLAKFDVSLPEELQNYVSYLLNESAKLHFRKQVLQPPRALEELREAMDKDELIAFLTIHIREGAWQVVLLFTDELPRVKLPRDWCGIIHNEDKDEEVSNEVIYSSTSGILNGWPSNHSMEYDPDLITLCKAITNRDWKVTRLILSRSRISDEGLKNLSTALPQSELYSLTLNGIGLQSQGLKYLCEALISSDCHLTTLNVSENRWGDEGIVYLCNALTSIDCTLTSLNVSDNTLGDEGIMHLCNALTSVNCRLTTLNVSKNRWGDEGIMRLCNALTSVNCRLTTLNVSENRWGDEGIVYLCNALTSTDCTLTSLNVSNNWLGDEGIMHL</sequence>
<dbReference type="GO" id="GO:0005829">
    <property type="term" value="C:cytosol"/>
    <property type="evidence" value="ECO:0007669"/>
    <property type="project" value="TreeGrafter"/>
</dbReference>
<dbReference type="GO" id="GO:0005096">
    <property type="term" value="F:GTPase activator activity"/>
    <property type="evidence" value="ECO:0007669"/>
    <property type="project" value="InterPro"/>
</dbReference>
<dbReference type="Pfam" id="PF13516">
    <property type="entry name" value="LRR_6"/>
    <property type="match status" value="6"/>
</dbReference>